<organism evidence="1 2">
    <name type="scientific">Micromonospora harpali</name>
    <dbReference type="NCBI Taxonomy" id="1490225"/>
    <lineage>
        <taxon>Bacteria</taxon>
        <taxon>Bacillati</taxon>
        <taxon>Actinomycetota</taxon>
        <taxon>Actinomycetes</taxon>
        <taxon>Micromonosporales</taxon>
        <taxon>Micromonosporaceae</taxon>
        <taxon>Micromonospora</taxon>
    </lineage>
</organism>
<keyword evidence="2" id="KW-1185">Reference proteome</keyword>
<dbReference type="EMBL" id="JBHSQQ010000494">
    <property type="protein sequence ID" value="MFC5946082.1"/>
    <property type="molecule type" value="Genomic_DNA"/>
</dbReference>
<protein>
    <submittedName>
        <fullName evidence="1">Uncharacterized protein</fullName>
    </submittedName>
</protein>
<reference evidence="2" key="1">
    <citation type="journal article" date="2019" name="Int. J. Syst. Evol. Microbiol.">
        <title>The Global Catalogue of Microorganisms (GCM) 10K type strain sequencing project: providing services to taxonomists for standard genome sequencing and annotation.</title>
        <authorList>
            <consortium name="The Broad Institute Genomics Platform"/>
            <consortium name="The Broad Institute Genome Sequencing Center for Infectious Disease"/>
            <person name="Wu L."/>
            <person name="Ma J."/>
        </authorList>
    </citation>
    <scope>NUCLEOTIDE SEQUENCE [LARGE SCALE GENOMIC DNA]</scope>
    <source>
        <strain evidence="2">CGMCC 4.7173</strain>
    </source>
</reference>
<accession>A0ABW1I100</accession>
<sequence length="86" mass="8434">MTTVVTVVPSTVPVARMVAVPAGMEVARVVKVVGVGAGCDGGDGAGAVRGFEGDVDGCGVAVGGLYGDVGAAADAARLRARRHRQL</sequence>
<evidence type="ECO:0000313" key="2">
    <source>
        <dbReference type="Proteomes" id="UP001596207"/>
    </source>
</evidence>
<dbReference type="Proteomes" id="UP001596207">
    <property type="component" value="Unassembled WGS sequence"/>
</dbReference>
<proteinExistence type="predicted"/>
<name>A0ABW1I100_9ACTN</name>
<feature type="non-terminal residue" evidence="1">
    <location>
        <position position="86"/>
    </location>
</feature>
<evidence type="ECO:0000313" key="1">
    <source>
        <dbReference type="EMBL" id="MFC5946082.1"/>
    </source>
</evidence>
<dbReference type="RefSeq" id="WP_377538949.1">
    <property type="nucleotide sequence ID" value="NZ_JBHSQQ010000494.1"/>
</dbReference>
<gene>
    <name evidence="1" type="ORF">ACFPZ4_32070</name>
</gene>
<comment type="caution">
    <text evidence="1">The sequence shown here is derived from an EMBL/GenBank/DDBJ whole genome shotgun (WGS) entry which is preliminary data.</text>
</comment>